<keyword evidence="2" id="KW-1185">Reference proteome</keyword>
<dbReference type="Proteomes" id="UP001153678">
    <property type="component" value="Unassembled WGS sequence"/>
</dbReference>
<name>A0A9W4T963_9GLOM</name>
<reference evidence="1" key="1">
    <citation type="submission" date="2022-08" db="EMBL/GenBank/DDBJ databases">
        <authorList>
            <person name="Kallberg Y."/>
            <person name="Tangrot J."/>
            <person name="Rosling A."/>
        </authorList>
    </citation>
    <scope>NUCLEOTIDE SEQUENCE</scope>
    <source>
        <strain evidence="1">Wild A</strain>
    </source>
</reference>
<comment type="caution">
    <text evidence="1">The sequence shown here is derived from an EMBL/GenBank/DDBJ whole genome shotgun (WGS) entry which is preliminary data.</text>
</comment>
<accession>A0A9W4T963</accession>
<feature type="non-terminal residue" evidence="1">
    <location>
        <position position="1"/>
    </location>
</feature>
<protein>
    <submittedName>
        <fullName evidence="1">4751_t:CDS:1</fullName>
    </submittedName>
</protein>
<dbReference type="AlphaFoldDB" id="A0A9W4T963"/>
<dbReference type="EMBL" id="CAMKVN010011769">
    <property type="protein sequence ID" value="CAI2195001.1"/>
    <property type="molecule type" value="Genomic_DNA"/>
</dbReference>
<gene>
    <name evidence="1" type="ORF">FWILDA_LOCUS16858</name>
</gene>
<sequence length="446" mass="50579">QQSLTTMYKTTNASTKAIEEKDARILAELSRKYNTAQLIEFLQKQKDYDTIVRKLVPATRNLELSPVLKEMNEWQVPYTNYFEIFVYKAWSISHYEAWVFKYANKRSANVIFYKSLNLISRNQQISQELRSCALIAYVPRRGIPQVAELGCVTTAYAPGITIGVWSSASGHPVCDTWTDVNKSAGEKRKSTDTTDITITKVTKKTKEVSTSTTIPNLISTEKSKDHKSTDLTNLKEALITFFKSRSSSSLSSMSEAVLQAVSELLLPDNRIPELCLIIDSNKQKGDGRFGFVDLIFGDINYSIIELKYINLLGLIKAMNNNWHISPSTSDLVTLDKYIENEDEGTLLERKFMFWSKSDNEPKCTTLNEILLSAEEQVTKYMNVISHGQVKKGKSGIIDSRILIKQPSNYCGVLDSHVIMMIGFRRLICRFVGSQNTFYSFMKKDDG</sequence>
<feature type="non-terminal residue" evidence="1">
    <location>
        <position position="446"/>
    </location>
</feature>
<dbReference type="OrthoDB" id="3068380at2759"/>
<evidence type="ECO:0000313" key="2">
    <source>
        <dbReference type="Proteomes" id="UP001153678"/>
    </source>
</evidence>
<evidence type="ECO:0000313" key="1">
    <source>
        <dbReference type="EMBL" id="CAI2195001.1"/>
    </source>
</evidence>
<organism evidence="1 2">
    <name type="scientific">Funneliformis geosporum</name>
    <dbReference type="NCBI Taxonomy" id="1117311"/>
    <lineage>
        <taxon>Eukaryota</taxon>
        <taxon>Fungi</taxon>
        <taxon>Fungi incertae sedis</taxon>
        <taxon>Mucoromycota</taxon>
        <taxon>Glomeromycotina</taxon>
        <taxon>Glomeromycetes</taxon>
        <taxon>Glomerales</taxon>
        <taxon>Glomeraceae</taxon>
        <taxon>Funneliformis</taxon>
    </lineage>
</organism>
<proteinExistence type="predicted"/>